<gene>
    <name evidence="2" type="ORF">SAMN05421770_1166</name>
</gene>
<keyword evidence="3" id="KW-1185">Reference proteome</keyword>
<dbReference type="OrthoDB" id="113459at2"/>
<dbReference type="SUPFAM" id="SSF88723">
    <property type="entry name" value="PIN domain-like"/>
    <property type="match status" value="1"/>
</dbReference>
<sequence>MTSGYQVVLDACVLVNAALRDTLLRIAEPPRLYLPRWSKSILEETTRTLEAKLGLSREQTSRLSEQLGIHFPDCWVEGYDELIPAMTNHPKDRHVLAAAVRTGAQTIVTFNLRDFSPEALAPWNIEAQTPDEFLVHQFHLDSATVVAKLQEQAAARGGMARLLEIHQKTAPAFTVLIRRHL</sequence>
<evidence type="ECO:0000259" key="1">
    <source>
        <dbReference type="Pfam" id="PF13470"/>
    </source>
</evidence>
<feature type="domain" description="PIN" evidence="1">
    <location>
        <begin position="7"/>
        <end position="112"/>
    </location>
</feature>
<dbReference type="RefSeq" id="WP_089410466.1">
    <property type="nucleotide sequence ID" value="NZ_FZOU01000016.1"/>
</dbReference>
<organism evidence="2 3">
    <name type="scientific">Granulicella rosea</name>
    <dbReference type="NCBI Taxonomy" id="474952"/>
    <lineage>
        <taxon>Bacteria</taxon>
        <taxon>Pseudomonadati</taxon>
        <taxon>Acidobacteriota</taxon>
        <taxon>Terriglobia</taxon>
        <taxon>Terriglobales</taxon>
        <taxon>Acidobacteriaceae</taxon>
        <taxon>Granulicella</taxon>
    </lineage>
</organism>
<dbReference type="EMBL" id="FZOU01000016">
    <property type="protein sequence ID" value="SNT43526.1"/>
    <property type="molecule type" value="Genomic_DNA"/>
</dbReference>
<reference evidence="2 3" key="1">
    <citation type="submission" date="2017-06" db="EMBL/GenBank/DDBJ databases">
        <authorList>
            <person name="Kim H.J."/>
            <person name="Triplett B.A."/>
        </authorList>
    </citation>
    <scope>NUCLEOTIDE SEQUENCE [LARGE SCALE GENOMIC DNA]</scope>
    <source>
        <strain evidence="2 3">DSM 18704</strain>
    </source>
</reference>
<accession>A0A239MLD8</accession>
<dbReference type="Proteomes" id="UP000198356">
    <property type="component" value="Unassembled WGS sequence"/>
</dbReference>
<dbReference type="Pfam" id="PF13470">
    <property type="entry name" value="PIN_3"/>
    <property type="match status" value="1"/>
</dbReference>
<evidence type="ECO:0000313" key="3">
    <source>
        <dbReference type="Proteomes" id="UP000198356"/>
    </source>
</evidence>
<evidence type="ECO:0000313" key="2">
    <source>
        <dbReference type="EMBL" id="SNT43526.1"/>
    </source>
</evidence>
<dbReference type="InterPro" id="IPR029060">
    <property type="entry name" value="PIN-like_dom_sf"/>
</dbReference>
<protein>
    <submittedName>
        <fullName evidence="2">PIN domain-containing protein</fullName>
    </submittedName>
</protein>
<dbReference type="AlphaFoldDB" id="A0A239MLD8"/>
<proteinExistence type="predicted"/>
<name>A0A239MLD8_9BACT</name>
<dbReference type="InterPro" id="IPR002716">
    <property type="entry name" value="PIN_dom"/>
</dbReference>